<dbReference type="RefSeq" id="WP_075896421.1">
    <property type="nucleotide sequence ID" value="NZ_MKZS01000001.1"/>
</dbReference>
<evidence type="ECO:0000313" key="2">
    <source>
        <dbReference type="EMBL" id="OLT58177.1"/>
    </source>
</evidence>
<feature type="transmembrane region" description="Helical" evidence="1">
    <location>
        <begin position="209"/>
        <end position="230"/>
    </location>
</feature>
<proteinExistence type="predicted"/>
<organism evidence="2 3">
    <name type="scientific">Moorena bouillonii PNG</name>
    <dbReference type="NCBI Taxonomy" id="568701"/>
    <lineage>
        <taxon>Bacteria</taxon>
        <taxon>Bacillati</taxon>
        <taxon>Cyanobacteriota</taxon>
        <taxon>Cyanophyceae</taxon>
        <taxon>Coleofasciculales</taxon>
        <taxon>Coleofasciculaceae</taxon>
        <taxon>Moorena</taxon>
    </lineage>
</organism>
<keyword evidence="3" id="KW-1185">Reference proteome</keyword>
<dbReference type="Proteomes" id="UP000186657">
    <property type="component" value="Unassembled WGS sequence"/>
</dbReference>
<gene>
    <name evidence="2" type="ORF">BJP37_03090</name>
</gene>
<reference evidence="2 3" key="1">
    <citation type="submission" date="2016-10" db="EMBL/GenBank/DDBJ databases">
        <title>Comparative genomics uncovers the prolific and rare metabolic potential of the cyanobacterial genus Moorea.</title>
        <authorList>
            <person name="Leao T."/>
            <person name="Castelao G."/>
            <person name="Korobeynikov A."/>
            <person name="Monroe E.A."/>
            <person name="Podell S."/>
            <person name="Glukhov E."/>
            <person name="Allen E."/>
            <person name="Gerwick W.H."/>
            <person name="Gerwick L."/>
        </authorList>
    </citation>
    <scope>NUCLEOTIDE SEQUENCE [LARGE SCALE GENOMIC DNA]</scope>
    <source>
        <strain evidence="2 3">PNG5-198</strain>
    </source>
</reference>
<dbReference type="EMBL" id="MKZS01000001">
    <property type="protein sequence ID" value="OLT58177.1"/>
    <property type="molecule type" value="Genomic_DNA"/>
</dbReference>
<accession>A0A1U7MWT0</accession>
<name>A0A1U7MWT0_9CYAN</name>
<evidence type="ECO:0000256" key="1">
    <source>
        <dbReference type="SAM" id="Phobius"/>
    </source>
</evidence>
<keyword evidence="1" id="KW-0472">Membrane</keyword>
<feature type="transmembrane region" description="Helical" evidence="1">
    <location>
        <begin position="36"/>
        <end position="56"/>
    </location>
</feature>
<feature type="transmembrane region" description="Helical" evidence="1">
    <location>
        <begin position="62"/>
        <end position="84"/>
    </location>
</feature>
<keyword evidence="1" id="KW-0812">Transmembrane</keyword>
<feature type="transmembrane region" description="Helical" evidence="1">
    <location>
        <begin position="125"/>
        <end position="148"/>
    </location>
</feature>
<sequence length="240" mass="27684">MTILYELKIRKLGLIELLVIAFYIYFKNIKNFMITYLTILVPFSVILYTLQVYFVPFFWQSWLLLVIIYSTIFSEVLLIVCSIITENFILSIKTNLNNVIQVVLSRLLALIGLNLRFDSICGSGLLLMIIPGIIYWVNNGYYGLAFVLRDQRCGAAFAYSRAIVKGNWWRVFLFGFINLFVIFGSFQIFSKLFSFIPIIKSSEVLMTVLTSLLSGFISVVPLVGYILLFFNLEFQKNLQS</sequence>
<evidence type="ECO:0000313" key="3">
    <source>
        <dbReference type="Proteomes" id="UP000186657"/>
    </source>
</evidence>
<dbReference type="AlphaFoldDB" id="A0A1U7MWT0"/>
<comment type="caution">
    <text evidence="2">The sequence shown here is derived from an EMBL/GenBank/DDBJ whole genome shotgun (WGS) entry which is preliminary data.</text>
</comment>
<feature type="transmembrane region" description="Helical" evidence="1">
    <location>
        <begin position="12"/>
        <end position="29"/>
    </location>
</feature>
<feature type="transmembrane region" description="Helical" evidence="1">
    <location>
        <begin position="168"/>
        <end position="189"/>
    </location>
</feature>
<protein>
    <submittedName>
        <fullName evidence="2">Uncharacterized protein</fullName>
    </submittedName>
</protein>
<keyword evidence="1" id="KW-1133">Transmembrane helix</keyword>